<dbReference type="SUPFAM" id="SSF52172">
    <property type="entry name" value="CheY-like"/>
    <property type="match status" value="1"/>
</dbReference>
<protein>
    <submittedName>
        <fullName evidence="4">Regulator</fullName>
    </submittedName>
</protein>
<dbReference type="CDD" id="cd17574">
    <property type="entry name" value="REC_OmpR"/>
    <property type="match status" value="1"/>
</dbReference>
<comment type="caution">
    <text evidence="4">The sequence shown here is derived from an EMBL/GenBank/DDBJ whole genome shotgun (WGS) entry which is preliminary data.</text>
</comment>
<dbReference type="Proteomes" id="UP000238163">
    <property type="component" value="Unassembled WGS sequence"/>
</dbReference>
<name>A0ABX5D670_9VIBR</name>
<dbReference type="RefSeq" id="WP_062460186.1">
    <property type="nucleotide sequence ID" value="NZ_FLLQ01000006.1"/>
</dbReference>
<dbReference type="InterPro" id="IPR011006">
    <property type="entry name" value="CheY-like_superfamily"/>
</dbReference>
<reference evidence="4 5" key="2">
    <citation type="submission" date="2018-03" db="EMBL/GenBank/DDBJ databases">
        <title>Genetic Diversity and Phenotypic Plasticity of AHL Mediated Quorum Sensing in Environmental Strains of Vibrio mediterranei.</title>
        <authorList>
            <person name="Lantoine F."/>
            <person name="Vouve F."/>
        </authorList>
    </citation>
    <scope>NUCLEOTIDE SEQUENCE [LARGE SCALE GENOMIC DNA]</scope>
    <source>
        <strain evidence="4 5">17LN0615E</strain>
    </source>
</reference>
<evidence type="ECO:0000313" key="4">
    <source>
        <dbReference type="EMBL" id="PRQ65092.1"/>
    </source>
</evidence>
<proteinExistence type="predicted"/>
<sequence length="409" mass="45761">MSFQTSQVQYPTTADNKRVLLVEDEKAMQIRLSALLNKRGYEVIIASDGVRALELLDQYTDIQLVLSDWLMPNMDGIELCKQVKSGCFARYMFFVLLSSQDDQASIIHGMNAGADDFIAKNTSVDELDARIKAGFRNLALHNQLATKNDELNSAYARVHQELMLANELLSQLLPTKTHYTNVELSYVSMPSTEIGGDTLGCIELDENYLAFYIIDVSGHGVASALLSFSVHQTLSIFEGVNSVVMDNTRDTPAIRSPADVLFQLNEIYCQAETHQLYFSMIYAVLNQLTGEVDLAFSGHPPLVWYQAKEQQVKLIGADGFVVGMFDFASYESMRINLSKGDELWLYTDGITEAKQNNELFGENRLCQAVSDLAANSFSCKAKLLVNEIKQWQSDKDFADDVSLIGIKWK</sequence>
<evidence type="ECO:0000256" key="2">
    <source>
        <dbReference type="PROSITE-ProRule" id="PRU00169"/>
    </source>
</evidence>
<feature type="modified residue" description="4-aspartylphosphate" evidence="2">
    <location>
        <position position="68"/>
    </location>
</feature>
<keyword evidence="2" id="KW-0597">Phosphoprotein</keyword>
<dbReference type="PROSITE" id="PS50110">
    <property type="entry name" value="RESPONSE_REGULATORY"/>
    <property type="match status" value="1"/>
</dbReference>
<evidence type="ECO:0000313" key="5">
    <source>
        <dbReference type="Proteomes" id="UP000238163"/>
    </source>
</evidence>
<evidence type="ECO:0000256" key="1">
    <source>
        <dbReference type="ARBA" id="ARBA00022801"/>
    </source>
</evidence>
<dbReference type="InterPro" id="IPR001789">
    <property type="entry name" value="Sig_transdc_resp-reg_receiver"/>
</dbReference>
<evidence type="ECO:0000259" key="3">
    <source>
        <dbReference type="PROSITE" id="PS50110"/>
    </source>
</evidence>
<organism evidence="4 5">
    <name type="scientific">Vibrio mediterranei</name>
    <dbReference type="NCBI Taxonomy" id="689"/>
    <lineage>
        <taxon>Bacteria</taxon>
        <taxon>Pseudomonadati</taxon>
        <taxon>Pseudomonadota</taxon>
        <taxon>Gammaproteobacteria</taxon>
        <taxon>Vibrionales</taxon>
        <taxon>Vibrionaceae</taxon>
        <taxon>Vibrio</taxon>
    </lineage>
</organism>
<gene>
    <name evidence="4" type="ORF">COR51_24210</name>
</gene>
<dbReference type="Gene3D" id="3.60.40.10">
    <property type="entry name" value="PPM-type phosphatase domain"/>
    <property type="match status" value="1"/>
</dbReference>
<reference evidence="4 5" key="1">
    <citation type="submission" date="2017-09" db="EMBL/GenBank/DDBJ databases">
        <authorList>
            <person name="Girard L."/>
            <person name="Lami R."/>
            <person name="Suzuki M."/>
            <person name="Baudart J."/>
        </authorList>
    </citation>
    <scope>NUCLEOTIDE SEQUENCE [LARGE SCALE GENOMIC DNA]</scope>
    <source>
        <strain evidence="4 5">17LN0615E</strain>
    </source>
</reference>
<dbReference type="InterPro" id="IPR052016">
    <property type="entry name" value="Bact_Sigma-Reg"/>
</dbReference>
<accession>A0ABX5D670</accession>
<dbReference type="PANTHER" id="PTHR43156">
    <property type="entry name" value="STAGE II SPORULATION PROTEIN E-RELATED"/>
    <property type="match status" value="1"/>
</dbReference>
<dbReference type="SUPFAM" id="SSF81606">
    <property type="entry name" value="PP2C-like"/>
    <property type="match status" value="1"/>
</dbReference>
<dbReference type="Gene3D" id="3.40.50.2300">
    <property type="match status" value="1"/>
</dbReference>
<dbReference type="InterPro" id="IPR036457">
    <property type="entry name" value="PPM-type-like_dom_sf"/>
</dbReference>
<keyword evidence="5" id="KW-1185">Reference proteome</keyword>
<dbReference type="EMBL" id="NWTN01000027">
    <property type="protein sequence ID" value="PRQ65092.1"/>
    <property type="molecule type" value="Genomic_DNA"/>
</dbReference>
<dbReference type="Pfam" id="PF07228">
    <property type="entry name" value="SpoIIE"/>
    <property type="match status" value="1"/>
</dbReference>
<keyword evidence="1" id="KW-0378">Hydrolase</keyword>
<feature type="domain" description="Response regulatory" evidence="3">
    <location>
        <begin position="18"/>
        <end position="135"/>
    </location>
</feature>
<dbReference type="InterPro" id="IPR001932">
    <property type="entry name" value="PPM-type_phosphatase-like_dom"/>
</dbReference>
<dbReference type="SMART" id="SM00448">
    <property type="entry name" value="REC"/>
    <property type="match status" value="1"/>
</dbReference>
<dbReference type="PANTHER" id="PTHR43156:SF2">
    <property type="entry name" value="STAGE II SPORULATION PROTEIN E"/>
    <property type="match status" value="1"/>
</dbReference>
<dbReference type="Pfam" id="PF00072">
    <property type="entry name" value="Response_reg"/>
    <property type="match status" value="1"/>
</dbReference>
<dbReference type="SMART" id="SM00331">
    <property type="entry name" value="PP2C_SIG"/>
    <property type="match status" value="1"/>
</dbReference>